<dbReference type="Gene3D" id="3.30.1340.30">
    <property type="match status" value="1"/>
</dbReference>
<organism evidence="10 11">
    <name type="scientific">Hyphomonas adhaerens MHS-3</name>
    <dbReference type="NCBI Taxonomy" id="1280949"/>
    <lineage>
        <taxon>Bacteria</taxon>
        <taxon>Pseudomonadati</taxon>
        <taxon>Pseudomonadota</taxon>
        <taxon>Alphaproteobacteria</taxon>
        <taxon>Hyphomonadales</taxon>
        <taxon>Hyphomonadaceae</taxon>
        <taxon>Hyphomonas</taxon>
    </lineage>
</organism>
<comment type="similarity">
    <text evidence="6">Belongs to the MscS (TC 1.A.23) family.</text>
</comment>
<gene>
    <name evidence="10" type="ORF">HAD_00355</name>
</gene>
<dbReference type="eggNOG" id="COG2823">
    <property type="taxonomic scope" value="Bacteria"/>
</dbReference>
<dbReference type="RefSeq" id="WP_206741233.1">
    <property type="nucleotide sequence ID" value="NZ_ARYH01000001.1"/>
</dbReference>
<dbReference type="Proteomes" id="UP000027446">
    <property type="component" value="Unassembled WGS sequence"/>
</dbReference>
<dbReference type="PANTHER" id="PTHR30221:SF1">
    <property type="entry name" value="SMALL-CONDUCTANCE MECHANOSENSITIVE CHANNEL"/>
    <property type="match status" value="1"/>
</dbReference>
<dbReference type="eggNOG" id="COG0668">
    <property type="taxonomic scope" value="Bacteria"/>
</dbReference>
<keyword evidence="5 6" id="KW-0472">Membrane</keyword>
<sequence length="471" mass="50712">MSPKTNPTEFPAAAARWLRAGLFLLCFALSAPHALAQLPGPDEPTDPTPAIQTPPPQASDADIRTRITDIFAEIDSLRRVTVEVNHGVVTLGGDVSSSAADARAEELALRVNGVVTVENQIERRLAVEDSTGSLFGDSSSRLQKLYRALPLYGVSLAVFLVIALLGHLIASWRGFWRLILPNPFLVELVSGAFRIVALLVALVMAMNVLGATTLMGTILGGAGVIGLAIGFSVRDTLENYISSIMLSVRQPFRANEHVVIDDHEGKVIRLTSRSTILMTLDGNHLRIPNTIVFKSVILNYTRNPERRFEFDLGVDAADDPVAAMQLGLDRLKAMPFVLKDPEPEAFIQTVGDSNIVLRFMGWVNQTETNFAKGRGLAIAATKDALEEGGFTLPEPIYKLRFDSKIEDALKGGSTGSATVSTPSPPAAPPKKPVDTSEASDVAADNTIDEKVAAERASSKEPDLLDEESPVE</sequence>
<comment type="caution">
    <text evidence="10">The sequence shown here is derived from an EMBL/GenBank/DDBJ whole genome shotgun (WGS) entry which is preliminary data.</text>
</comment>
<evidence type="ECO:0000256" key="7">
    <source>
        <dbReference type="SAM" id="MobiDB-lite"/>
    </source>
</evidence>
<reference evidence="10 11" key="1">
    <citation type="journal article" date="2014" name="Antonie Van Leeuwenhoek">
        <title>Hyphomonas beringensis sp. nov. and Hyphomonas chukchiensis sp. nov., isolated from surface seawater of the Bering Sea and Chukchi Sea.</title>
        <authorList>
            <person name="Li C."/>
            <person name="Lai Q."/>
            <person name="Li G."/>
            <person name="Dong C."/>
            <person name="Wang J."/>
            <person name="Liao Y."/>
            <person name="Shao Z."/>
        </authorList>
    </citation>
    <scope>NUCLEOTIDE SEQUENCE [LARGE SCALE GENOMIC DNA]</scope>
    <source>
        <strain evidence="10 11">MHS-3</strain>
    </source>
</reference>
<accession>A0A069E2S2</accession>
<dbReference type="InterPro" id="IPR007055">
    <property type="entry name" value="BON_dom"/>
</dbReference>
<feature type="compositionally biased region" description="Basic and acidic residues" evidence="7">
    <location>
        <begin position="447"/>
        <end position="462"/>
    </location>
</feature>
<evidence type="ECO:0000256" key="2">
    <source>
        <dbReference type="ARBA" id="ARBA00022475"/>
    </source>
</evidence>
<evidence type="ECO:0000256" key="1">
    <source>
        <dbReference type="ARBA" id="ARBA00004651"/>
    </source>
</evidence>
<dbReference type="EMBL" id="ARYH01000001">
    <property type="protein sequence ID" value="KCZ84084.1"/>
    <property type="molecule type" value="Genomic_DNA"/>
</dbReference>
<dbReference type="InterPro" id="IPR010920">
    <property type="entry name" value="LSM_dom_sf"/>
</dbReference>
<feature type="region of interest" description="Disordered" evidence="7">
    <location>
        <begin position="37"/>
        <end position="60"/>
    </location>
</feature>
<evidence type="ECO:0000259" key="9">
    <source>
        <dbReference type="PROSITE" id="PS50914"/>
    </source>
</evidence>
<dbReference type="GO" id="GO:0005886">
    <property type="term" value="C:plasma membrane"/>
    <property type="evidence" value="ECO:0007669"/>
    <property type="project" value="UniProtKB-SubCell"/>
</dbReference>
<protein>
    <recommendedName>
        <fullName evidence="6">Small-conductance mechanosensitive channel</fullName>
    </recommendedName>
</protein>
<comment type="caution">
    <text evidence="6">Lacks conserved residue(s) required for the propagation of feature annotation.</text>
</comment>
<feature type="domain" description="BON" evidence="9">
    <location>
        <begin position="59"/>
        <end position="125"/>
    </location>
</feature>
<keyword evidence="4 6" id="KW-1133">Transmembrane helix</keyword>
<proteinExistence type="inferred from homology"/>
<dbReference type="PANTHER" id="PTHR30221">
    <property type="entry name" value="SMALL-CONDUCTANCE MECHANOSENSITIVE CHANNEL"/>
    <property type="match status" value="1"/>
</dbReference>
<keyword evidence="11" id="KW-1185">Reference proteome</keyword>
<dbReference type="InterPro" id="IPR023408">
    <property type="entry name" value="MscS_beta-dom_sf"/>
</dbReference>
<comment type="function">
    <text evidence="6">Mechanosensitive channel that participates in the regulation of osmotic pressure changes within the cell, opening in response to stretch forces in the membrane lipid bilayer, without the need for other proteins. Contributes to normal resistance to hypoosmotic shock. Forms an ion channel of 1.0 nanosiemens conductance with a slight preference for anions.</text>
</comment>
<evidence type="ECO:0000313" key="10">
    <source>
        <dbReference type="EMBL" id="KCZ84084.1"/>
    </source>
</evidence>
<dbReference type="AlphaFoldDB" id="A0A069E2S2"/>
<dbReference type="Pfam" id="PF00924">
    <property type="entry name" value="MS_channel_2nd"/>
    <property type="match status" value="1"/>
</dbReference>
<feature type="signal peptide" evidence="8">
    <location>
        <begin position="1"/>
        <end position="36"/>
    </location>
</feature>
<feature type="transmembrane region" description="Helical" evidence="6">
    <location>
        <begin position="184"/>
        <end position="205"/>
    </location>
</feature>
<dbReference type="SUPFAM" id="SSF50182">
    <property type="entry name" value="Sm-like ribonucleoproteins"/>
    <property type="match status" value="1"/>
</dbReference>
<keyword evidence="6" id="KW-0407">Ion channel</keyword>
<evidence type="ECO:0000256" key="5">
    <source>
        <dbReference type="ARBA" id="ARBA00023136"/>
    </source>
</evidence>
<evidence type="ECO:0000256" key="6">
    <source>
        <dbReference type="RuleBase" id="RU369025"/>
    </source>
</evidence>
<comment type="subcellular location">
    <subcellularLocation>
        <location evidence="6">Cell inner membrane</location>
        <topology evidence="6">Multi-pass membrane protein</topology>
    </subcellularLocation>
    <subcellularLocation>
        <location evidence="1">Cell membrane</location>
        <topology evidence="1">Multi-pass membrane protein</topology>
    </subcellularLocation>
</comment>
<keyword evidence="2" id="KW-1003">Cell membrane</keyword>
<evidence type="ECO:0000256" key="4">
    <source>
        <dbReference type="ARBA" id="ARBA00022989"/>
    </source>
</evidence>
<dbReference type="InterPro" id="IPR006685">
    <property type="entry name" value="MscS_channel_2nd"/>
</dbReference>
<dbReference type="PROSITE" id="PS50914">
    <property type="entry name" value="BON"/>
    <property type="match status" value="1"/>
</dbReference>
<keyword evidence="6" id="KW-0406">Ion transport</keyword>
<comment type="subunit">
    <text evidence="6">Homoheptamer.</text>
</comment>
<dbReference type="PATRIC" id="fig|1280949.3.peg.73"/>
<name>A0A069E2S2_9PROT</name>
<evidence type="ECO:0000256" key="8">
    <source>
        <dbReference type="SAM" id="SignalP"/>
    </source>
</evidence>
<dbReference type="GO" id="GO:0008381">
    <property type="term" value="F:mechanosensitive monoatomic ion channel activity"/>
    <property type="evidence" value="ECO:0007669"/>
    <property type="project" value="InterPro"/>
</dbReference>
<feature type="transmembrane region" description="Helical" evidence="6">
    <location>
        <begin position="149"/>
        <end position="172"/>
    </location>
</feature>
<keyword evidence="6" id="KW-0997">Cell inner membrane</keyword>
<dbReference type="InterPro" id="IPR011066">
    <property type="entry name" value="MscS_channel_C_sf"/>
</dbReference>
<dbReference type="SUPFAM" id="SSF82689">
    <property type="entry name" value="Mechanosensitive channel protein MscS (YggB), C-terminal domain"/>
    <property type="match status" value="1"/>
</dbReference>
<dbReference type="Pfam" id="PF04972">
    <property type="entry name" value="BON"/>
    <property type="match status" value="1"/>
</dbReference>
<evidence type="ECO:0000313" key="11">
    <source>
        <dbReference type="Proteomes" id="UP000027446"/>
    </source>
</evidence>
<keyword evidence="6" id="KW-0813">Transport</keyword>
<dbReference type="Gene3D" id="3.30.70.100">
    <property type="match status" value="1"/>
</dbReference>
<dbReference type="Gene3D" id="2.30.30.60">
    <property type="match status" value="1"/>
</dbReference>
<evidence type="ECO:0000256" key="3">
    <source>
        <dbReference type="ARBA" id="ARBA00022692"/>
    </source>
</evidence>
<feature type="transmembrane region" description="Helical" evidence="6">
    <location>
        <begin position="211"/>
        <end position="233"/>
    </location>
</feature>
<feature type="region of interest" description="Disordered" evidence="7">
    <location>
        <begin position="411"/>
        <end position="471"/>
    </location>
</feature>
<feature type="chain" id="PRO_5001660619" description="Small-conductance mechanosensitive channel" evidence="8">
    <location>
        <begin position="37"/>
        <end position="471"/>
    </location>
</feature>
<dbReference type="STRING" id="1280949.HAD_00355"/>
<dbReference type="Gene3D" id="1.10.287.1260">
    <property type="match status" value="1"/>
</dbReference>
<keyword evidence="3 6" id="KW-0812">Transmembrane</keyword>
<dbReference type="InterPro" id="IPR045275">
    <property type="entry name" value="MscS_archaea/bacteria_type"/>
</dbReference>
<keyword evidence="8" id="KW-0732">Signal</keyword>